<organism evidence="1">
    <name type="scientific">Caudovirales sp. ctikv1</name>
    <dbReference type="NCBI Taxonomy" id="2826781"/>
    <lineage>
        <taxon>Viruses</taxon>
        <taxon>Duplodnaviria</taxon>
        <taxon>Heunggongvirae</taxon>
        <taxon>Uroviricota</taxon>
        <taxon>Caudoviricetes</taxon>
    </lineage>
</organism>
<evidence type="ECO:0000313" key="1">
    <source>
        <dbReference type="EMBL" id="DAD88718.1"/>
    </source>
</evidence>
<accession>A0A8S5N282</accession>
<protein>
    <submittedName>
        <fullName evidence="1">Uncharacterized protein</fullName>
    </submittedName>
</protein>
<sequence length="112" mass="12906">MMNGADLYSYLQDKQLELNKALRLAKDRGIDLANAEYVYKKAKAKFIASARLEKVAVTLIRDLAQGDEYIAELRLRRDTAKVLYLNAQEAINVFKLQCRLVEAQLKREWQDG</sequence>
<name>A0A8S5N282_9CAUD</name>
<proteinExistence type="predicted"/>
<reference evidence="1" key="1">
    <citation type="journal article" date="2021" name="Proc. Natl. Acad. Sci. U.S.A.">
        <title>A Catalog of Tens of Thousands of Viruses from Human Metagenomes Reveals Hidden Associations with Chronic Diseases.</title>
        <authorList>
            <person name="Tisza M.J."/>
            <person name="Buck C.B."/>
        </authorList>
    </citation>
    <scope>NUCLEOTIDE SEQUENCE</scope>
    <source>
        <strain evidence="1">Ctikv1</strain>
    </source>
</reference>
<dbReference type="EMBL" id="BK015046">
    <property type="protein sequence ID" value="DAD88718.1"/>
    <property type="molecule type" value="Genomic_DNA"/>
</dbReference>